<feature type="domain" description="UBX" evidence="3">
    <location>
        <begin position="462"/>
        <end position="532"/>
    </location>
</feature>
<dbReference type="GO" id="GO:0005737">
    <property type="term" value="C:cytoplasm"/>
    <property type="evidence" value="ECO:0007669"/>
    <property type="project" value="TreeGrafter"/>
</dbReference>
<name>A0A2A2JEA7_9BILA</name>
<dbReference type="Pfam" id="PF09409">
    <property type="entry name" value="PUB"/>
    <property type="match status" value="1"/>
</dbReference>
<dbReference type="STRING" id="2018661.A0A2A2JEA7"/>
<evidence type="ECO:0008006" key="7">
    <source>
        <dbReference type="Google" id="ProtNLM"/>
    </source>
</evidence>
<feature type="domain" description="PUB" evidence="4">
    <location>
        <begin position="298"/>
        <end position="379"/>
    </location>
</feature>
<dbReference type="AlphaFoldDB" id="A0A2A2JEA7"/>
<comment type="caution">
    <text evidence="5">The sequence shown here is derived from an EMBL/GenBank/DDBJ whole genome shotgun (WGS) entry which is preliminary data.</text>
</comment>
<evidence type="ECO:0000313" key="5">
    <source>
        <dbReference type="EMBL" id="PAV59909.1"/>
    </source>
</evidence>
<dbReference type="PANTHER" id="PTHR23153:SF38">
    <property type="entry name" value="UBX DOMAIN-CONTAINING PROTEIN 6"/>
    <property type="match status" value="1"/>
</dbReference>
<keyword evidence="6" id="KW-1185">Reference proteome</keyword>
<dbReference type="InterPro" id="IPR001012">
    <property type="entry name" value="UBX_dom"/>
</dbReference>
<feature type="transmembrane region" description="Helical" evidence="2">
    <location>
        <begin position="45"/>
        <end position="62"/>
    </location>
</feature>
<dbReference type="InterPro" id="IPR018997">
    <property type="entry name" value="PUB_domain"/>
</dbReference>
<keyword evidence="2" id="KW-0472">Membrane</keyword>
<keyword evidence="2" id="KW-0812">Transmembrane</keyword>
<evidence type="ECO:0000313" key="6">
    <source>
        <dbReference type="Proteomes" id="UP000218231"/>
    </source>
</evidence>
<dbReference type="SUPFAM" id="SSF54236">
    <property type="entry name" value="Ubiquitin-like"/>
    <property type="match status" value="1"/>
</dbReference>
<evidence type="ECO:0000256" key="2">
    <source>
        <dbReference type="SAM" id="Phobius"/>
    </source>
</evidence>
<reference evidence="5 6" key="1">
    <citation type="journal article" date="2017" name="Curr. Biol.">
        <title>Genome architecture and evolution of a unichromosomal asexual nematode.</title>
        <authorList>
            <person name="Fradin H."/>
            <person name="Zegar C."/>
            <person name="Gutwein M."/>
            <person name="Lucas J."/>
            <person name="Kovtun M."/>
            <person name="Corcoran D."/>
            <person name="Baugh L.R."/>
            <person name="Kiontke K."/>
            <person name="Gunsalus K."/>
            <person name="Fitch D.H."/>
            <person name="Piano F."/>
        </authorList>
    </citation>
    <scope>NUCLEOTIDE SEQUENCE [LARGE SCALE GENOMIC DNA]</scope>
    <source>
        <strain evidence="5">PF1309</strain>
    </source>
</reference>
<dbReference type="Pfam" id="PF00789">
    <property type="entry name" value="UBX"/>
    <property type="match status" value="1"/>
</dbReference>
<keyword evidence="2" id="KW-1133">Transmembrane helix</keyword>
<evidence type="ECO:0000259" key="3">
    <source>
        <dbReference type="Pfam" id="PF00789"/>
    </source>
</evidence>
<organism evidence="5 6">
    <name type="scientific">Diploscapter pachys</name>
    <dbReference type="NCBI Taxonomy" id="2018661"/>
    <lineage>
        <taxon>Eukaryota</taxon>
        <taxon>Metazoa</taxon>
        <taxon>Ecdysozoa</taxon>
        <taxon>Nematoda</taxon>
        <taxon>Chromadorea</taxon>
        <taxon>Rhabditida</taxon>
        <taxon>Rhabditina</taxon>
        <taxon>Rhabditomorpha</taxon>
        <taxon>Rhabditoidea</taxon>
        <taxon>Rhabditidae</taxon>
        <taxon>Diploscapter</taxon>
    </lineage>
</organism>
<feature type="compositionally biased region" description="Basic and acidic residues" evidence="1">
    <location>
        <begin position="138"/>
        <end position="147"/>
    </location>
</feature>
<dbReference type="InterPro" id="IPR036339">
    <property type="entry name" value="PUB-like_dom_sf"/>
</dbReference>
<dbReference type="Proteomes" id="UP000218231">
    <property type="component" value="Unassembled WGS sequence"/>
</dbReference>
<dbReference type="InterPro" id="IPR029071">
    <property type="entry name" value="Ubiquitin-like_domsf"/>
</dbReference>
<dbReference type="EMBL" id="LIAE01010492">
    <property type="protein sequence ID" value="PAV59909.1"/>
    <property type="molecule type" value="Genomic_DNA"/>
</dbReference>
<sequence>MSSVSPVAGEVVLSGEQEDLDSVREQTLLSPSATAFTDPEQTHPFLIFLESLVNLISTHFLVDKQQVYLGLLLSSLLVIVSLCTHITWQYYSPIIADFSLKEEIEKTRKQQVEKEKVAKMDAFKSFLKKKKVDKHFKKSGEGQRLTDESSSSSKPSIVSGSSQGGSVDRVAAADVAAQAALKRILKDDKPQLTTTQKNIQLIAQRELEEERRRSDPAYRMKELGLEPAPAQIEVREFDFSPAISGVYFTCDFLGDNVARTKAELFDELESYLETQLETEDGIISAIFMVYSLNHKQIKDTCIDTIGKYVSNILEHSDDPKYRKIKMSNRAFQERIAACRGGMAFLKTIGFEEKQEAPEGDAEPEKFLVMSEGRAQDIGDLVNSLEALRNGQSVPIKIHRNLKIYKVDPSKRLQTPKLPLDFFDLSPEELKREQRLREEETKKLTSLRTQEMRSKDVLRQYKYKYTLIRVKTPDHFVIEGTFGVYESLDAVRQFVCPTLSSETMTFQFKDPVTNKVLGAEDKSLNDLGLAPAAIIHMILSDSLPGPSLKEEHIAEAEML</sequence>
<dbReference type="SUPFAM" id="SSF143503">
    <property type="entry name" value="PUG domain-like"/>
    <property type="match status" value="1"/>
</dbReference>
<dbReference type="SMART" id="SM00580">
    <property type="entry name" value="PUG"/>
    <property type="match status" value="1"/>
</dbReference>
<protein>
    <recommendedName>
        <fullName evidence="7">UBX domain-containing protein</fullName>
    </recommendedName>
</protein>
<proteinExistence type="predicted"/>
<gene>
    <name evidence="5" type="ORF">WR25_12509</name>
</gene>
<dbReference type="Gene3D" id="3.10.20.90">
    <property type="entry name" value="Phosphatidylinositol 3-kinase Catalytic Subunit, Chain A, domain 1"/>
    <property type="match status" value="1"/>
</dbReference>
<dbReference type="Gene3D" id="1.20.58.2190">
    <property type="match status" value="1"/>
</dbReference>
<dbReference type="OrthoDB" id="49605at2759"/>
<evidence type="ECO:0000259" key="4">
    <source>
        <dbReference type="Pfam" id="PF09409"/>
    </source>
</evidence>
<dbReference type="PANTHER" id="PTHR23153">
    <property type="entry name" value="UBX-RELATED"/>
    <property type="match status" value="1"/>
</dbReference>
<evidence type="ECO:0000256" key="1">
    <source>
        <dbReference type="SAM" id="MobiDB-lite"/>
    </source>
</evidence>
<feature type="compositionally biased region" description="Low complexity" evidence="1">
    <location>
        <begin position="149"/>
        <end position="165"/>
    </location>
</feature>
<feature type="transmembrane region" description="Helical" evidence="2">
    <location>
        <begin position="69"/>
        <end position="91"/>
    </location>
</feature>
<accession>A0A2A2JEA7</accession>
<feature type="region of interest" description="Disordered" evidence="1">
    <location>
        <begin position="134"/>
        <end position="165"/>
    </location>
</feature>